<dbReference type="AlphaFoldDB" id="A0A1Y2CBK5"/>
<comment type="subcellular location">
    <subcellularLocation>
        <location evidence="1">Mitochondrion inner membrane</location>
        <topology evidence="1">Single-pass membrane protein</topology>
    </subcellularLocation>
</comment>
<evidence type="ECO:0000256" key="2">
    <source>
        <dbReference type="ARBA" id="ARBA00004673"/>
    </source>
</evidence>
<feature type="compositionally biased region" description="Polar residues" evidence="11">
    <location>
        <begin position="150"/>
        <end position="163"/>
    </location>
</feature>
<proteinExistence type="inferred from homology"/>
<dbReference type="GO" id="GO:0045277">
    <property type="term" value="C:respiratory chain complex IV"/>
    <property type="evidence" value="ECO:0007669"/>
    <property type="project" value="InterPro"/>
</dbReference>
<feature type="region of interest" description="Disordered" evidence="11">
    <location>
        <begin position="139"/>
        <end position="163"/>
    </location>
</feature>
<dbReference type="STRING" id="106004.A0A1Y2CBK5"/>
<keyword evidence="10 12" id="KW-0472">Membrane</keyword>
<evidence type="ECO:0000256" key="8">
    <source>
        <dbReference type="ARBA" id="ARBA00023002"/>
    </source>
</evidence>
<dbReference type="InterPro" id="IPR036639">
    <property type="entry name" value="Cyt_c_oxidase_su4_sf"/>
</dbReference>
<evidence type="ECO:0000256" key="3">
    <source>
        <dbReference type="ARBA" id="ARBA00008135"/>
    </source>
</evidence>
<dbReference type="FunCoup" id="A0A1Y2CBK5">
    <property type="interactions" value="69"/>
</dbReference>
<evidence type="ECO:0000256" key="4">
    <source>
        <dbReference type="ARBA" id="ARBA00022692"/>
    </source>
</evidence>
<evidence type="ECO:0000256" key="12">
    <source>
        <dbReference type="SAM" id="Phobius"/>
    </source>
</evidence>
<evidence type="ECO:0000256" key="6">
    <source>
        <dbReference type="ARBA" id="ARBA00022946"/>
    </source>
</evidence>
<evidence type="ECO:0000313" key="13">
    <source>
        <dbReference type="EMBL" id="ORY44277.1"/>
    </source>
</evidence>
<evidence type="ECO:0000256" key="11">
    <source>
        <dbReference type="SAM" id="MobiDB-lite"/>
    </source>
</evidence>
<comment type="caution">
    <text evidence="13">The sequence shown here is derived from an EMBL/GenBank/DDBJ whole genome shotgun (WGS) entry which is preliminary data.</text>
</comment>
<comment type="similarity">
    <text evidence="3">Belongs to the cytochrome c oxidase IV family.</text>
</comment>
<keyword evidence="4 12" id="KW-0812">Transmembrane</keyword>
<dbReference type="Pfam" id="PF02936">
    <property type="entry name" value="COX4"/>
    <property type="match status" value="1"/>
</dbReference>
<gene>
    <name evidence="13" type="ORF">BCR35DRAFT_336321</name>
</gene>
<dbReference type="Proteomes" id="UP000193467">
    <property type="component" value="Unassembled WGS sequence"/>
</dbReference>
<evidence type="ECO:0000256" key="10">
    <source>
        <dbReference type="ARBA" id="ARBA00023136"/>
    </source>
</evidence>
<evidence type="ECO:0000313" key="14">
    <source>
        <dbReference type="Proteomes" id="UP000193467"/>
    </source>
</evidence>
<protein>
    <submittedName>
        <fullName evidence="13">Cytochrome c oxidase subunit IV-domain-containing protein</fullName>
    </submittedName>
</protein>
<feature type="transmembrane region" description="Helical" evidence="12">
    <location>
        <begin position="94"/>
        <end position="114"/>
    </location>
</feature>
<evidence type="ECO:0000256" key="5">
    <source>
        <dbReference type="ARBA" id="ARBA00022792"/>
    </source>
</evidence>
<dbReference type="GO" id="GO:0006123">
    <property type="term" value="P:mitochondrial electron transport, cytochrome c to oxygen"/>
    <property type="evidence" value="ECO:0007669"/>
    <property type="project" value="InterPro"/>
</dbReference>
<keyword evidence="8" id="KW-0560">Oxidoreductase</keyword>
<name>A0A1Y2CBK5_9BASI</name>
<keyword evidence="5" id="KW-0999">Mitochondrion inner membrane</keyword>
<dbReference type="FunFam" id="1.10.442.10:FF:000002">
    <property type="entry name" value="Cytochrome c oxidase subunit V"/>
    <property type="match status" value="1"/>
</dbReference>
<evidence type="ECO:0000256" key="9">
    <source>
        <dbReference type="ARBA" id="ARBA00023128"/>
    </source>
</evidence>
<dbReference type="PANTHER" id="PTHR10707">
    <property type="entry name" value="CYTOCHROME C OXIDASE SUBUNIT IV"/>
    <property type="match status" value="1"/>
</dbReference>
<keyword evidence="6" id="KW-0809">Transit peptide</keyword>
<dbReference type="EMBL" id="MCGR01000126">
    <property type="protein sequence ID" value="ORY44277.1"/>
    <property type="molecule type" value="Genomic_DNA"/>
</dbReference>
<dbReference type="Gene3D" id="1.10.442.10">
    <property type="entry name" value="Cytochrome c oxidase subunit IV"/>
    <property type="match status" value="1"/>
</dbReference>
<keyword evidence="14" id="KW-1185">Reference proteome</keyword>
<accession>A0A1Y2CBK5</accession>
<dbReference type="GO" id="GO:0005743">
    <property type="term" value="C:mitochondrial inner membrane"/>
    <property type="evidence" value="ECO:0007669"/>
    <property type="project" value="UniProtKB-SubCell"/>
</dbReference>
<dbReference type="InParanoid" id="A0A1Y2CBK5"/>
<keyword evidence="7 12" id="KW-1133">Transmembrane helix</keyword>
<sequence length="163" mass="17356">MAFRQLATVTRASSSRMAARSLSTSPSAVSLSNIEASWKSLTPAEQESTFKALEELQKKDWKELSLDEKKASYYVAFGPHGPREPIAASGTSTLAGVAVAVAVAGGLFAIVRSLGQEKPKTMTKEWQEAANEKAVEQKMDPFTGPASANYKGSGNVSSIDADR</sequence>
<dbReference type="GO" id="GO:0016491">
    <property type="term" value="F:oxidoreductase activity"/>
    <property type="evidence" value="ECO:0007669"/>
    <property type="project" value="UniProtKB-KW"/>
</dbReference>
<evidence type="ECO:0000256" key="7">
    <source>
        <dbReference type="ARBA" id="ARBA00022989"/>
    </source>
</evidence>
<dbReference type="SUPFAM" id="SSF81406">
    <property type="entry name" value="Mitochondrial cytochrome c oxidase subunit IV"/>
    <property type="match status" value="1"/>
</dbReference>
<dbReference type="OrthoDB" id="186013at2759"/>
<organism evidence="13 14">
    <name type="scientific">Leucosporidium creatinivorum</name>
    <dbReference type="NCBI Taxonomy" id="106004"/>
    <lineage>
        <taxon>Eukaryota</taxon>
        <taxon>Fungi</taxon>
        <taxon>Dikarya</taxon>
        <taxon>Basidiomycota</taxon>
        <taxon>Pucciniomycotina</taxon>
        <taxon>Microbotryomycetes</taxon>
        <taxon>Leucosporidiales</taxon>
        <taxon>Leucosporidium</taxon>
    </lineage>
</organism>
<dbReference type="PANTHER" id="PTHR10707:SF10">
    <property type="entry name" value="CYTOCHROME C OXIDASE SUBUNIT 4"/>
    <property type="match status" value="1"/>
</dbReference>
<keyword evidence="9" id="KW-0496">Mitochondrion</keyword>
<comment type="pathway">
    <text evidence="2">Energy metabolism; oxidative phosphorylation.</text>
</comment>
<reference evidence="13 14" key="1">
    <citation type="submission" date="2016-07" db="EMBL/GenBank/DDBJ databases">
        <title>Pervasive Adenine N6-methylation of Active Genes in Fungi.</title>
        <authorList>
            <consortium name="DOE Joint Genome Institute"/>
            <person name="Mondo S.J."/>
            <person name="Dannebaum R.O."/>
            <person name="Kuo R.C."/>
            <person name="Labutti K."/>
            <person name="Haridas S."/>
            <person name="Kuo A."/>
            <person name="Salamov A."/>
            <person name="Ahrendt S.R."/>
            <person name="Lipzen A."/>
            <person name="Sullivan W."/>
            <person name="Andreopoulos W.B."/>
            <person name="Clum A."/>
            <person name="Lindquist E."/>
            <person name="Daum C."/>
            <person name="Ramamoorthy G.K."/>
            <person name="Gryganskyi A."/>
            <person name="Culley D."/>
            <person name="Magnuson J.K."/>
            <person name="James T.Y."/>
            <person name="O'Malley M.A."/>
            <person name="Stajich J.E."/>
            <person name="Spatafora J.W."/>
            <person name="Visel A."/>
            <person name="Grigoriev I.V."/>
        </authorList>
    </citation>
    <scope>NUCLEOTIDE SEQUENCE [LARGE SCALE GENOMIC DNA]</scope>
    <source>
        <strain evidence="13 14">62-1032</strain>
    </source>
</reference>
<dbReference type="InterPro" id="IPR004203">
    <property type="entry name" value="Cyt_c_oxidase_su4_fam"/>
</dbReference>
<evidence type="ECO:0000256" key="1">
    <source>
        <dbReference type="ARBA" id="ARBA00004434"/>
    </source>
</evidence>